<sequence length="133" mass="14943">MTANSERVFILLAVVAVVGVFAEIQTSDTQQRLNNYDQRDMTRLYRSMSKIGAIKDINEWKTKTANAPNKNLPPLQPSLADLSQGNIRNCYFSPVQCLLPVGKRSDAFPKLDFSTDLSRFLKFLGARNSIDSE</sequence>
<feature type="chain" id="PRO_5037504200" evidence="1">
    <location>
        <begin position="23"/>
        <end position="133"/>
    </location>
</feature>
<evidence type="ECO:0000256" key="1">
    <source>
        <dbReference type="SAM" id="SignalP"/>
    </source>
</evidence>
<organism evidence="2 3">
    <name type="scientific">Plectus sambesii</name>
    <dbReference type="NCBI Taxonomy" id="2011161"/>
    <lineage>
        <taxon>Eukaryota</taxon>
        <taxon>Metazoa</taxon>
        <taxon>Ecdysozoa</taxon>
        <taxon>Nematoda</taxon>
        <taxon>Chromadorea</taxon>
        <taxon>Plectida</taxon>
        <taxon>Plectina</taxon>
        <taxon>Plectoidea</taxon>
        <taxon>Plectidae</taxon>
        <taxon>Plectus</taxon>
    </lineage>
</organism>
<proteinExistence type="predicted"/>
<dbReference type="WBParaSite" id="PSAMB.scaffold287size59089.g4329.t1">
    <property type="protein sequence ID" value="PSAMB.scaffold287size59089.g4329.t1"/>
    <property type="gene ID" value="PSAMB.scaffold287size59089.g4329"/>
</dbReference>
<keyword evidence="2" id="KW-1185">Reference proteome</keyword>
<keyword evidence="1" id="KW-0732">Signal</keyword>
<dbReference type="AlphaFoldDB" id="A0A914VZ94"/>
<accession>A0A914VZ94</accession>
<dbReference type="Proteomes" id="UP000887566">
    <property type="component" value="Unplaced"/>
</dbReference>
<feature type="signal peptide" evidence="1">
    <location>
        <begin position="1"/>
        <end position="22"/>
    </location>
</feature>
<evidence type="ECO:0000313" key="2">
    <source>
        <dbReference type="Proteomes" id="UP000887566"/>
    </source>
</evidence>
<evidence type="ECO:0000313" key="3">
    <source>
        <dbReference type="WBParaSite" id="PSAMB.scaffold287size59089.g4329.t1"/>
    </source>
</evidence>
<name>A0A914VZ94_9BILA</name>
<reference evidence="3" key="1">
    <citation type="submission" date="2022-11" db="UniProtKB">
        <authorList>
            <consortium name="WormBaseParasite"/>
        </authorList>
    </citation>
    <scope>IDENTIFICATION</scope>
</reference>
<protein>
    <submittedName>
        <fullName evidence="3">Uncharacterized protein</fullName>
    </submittedName>
</protein>